<reference evidence="1" key="1">
    <citation type="journal article" date="2022" name="Int. J. Mol. Sci.">
        <title>Draft Genome of Tanacetum Coccineum: Genomic Comparison of Closely Related Tanacetum-Family Plants.</title>
        <authorList>
            <person name="Yamashiro T."/>
            <person name="Shiraishi A."/>
            <person name="Nakayama K."/>
            <person name="Satake H."/>
        </authorList>
    </citation>
    <scope>NUCLEOTIDE SEQUENCE</scope>
</reference>
<accession>A0ABQ4ZFC3</accession>
<dbReference type="Proteomes" id="UP001151760">
    <property type="component" value="Unassembled WGS sequence"/>
</dbReference>
<reference evidence="1" key="2">
    <citation type="submission" date="2022-01" db="EMBL/GenBank/DDBJ databases">
        <authorList>
            <person name="Yamashiro T."/>
            <person name="Shiraishi A."/>
            <person name="Satake H."/>
            <person name="Nakayama K."/>
        </authorList>
    </citation>
    <scope>NUCLEOTIDE SEQUENCE</scope>
</reference>
<evidence type="ECO:0000313" key="1">
    <source>
        <dbReference type="EMBL" id="GJS87618.1"/>
    </source>
</evidence>
<protein>
    <submittedName>
        <fullName evidence="1">Uncharacterized protein</fullName>
    </submittedName>
</protein>
<comment type="caution">
    <text evidence="1">The sequence shown here is derived from an EMBL/GenBank/DDBJ whole genome shotgun (WGS) entry which is preliminary data.</text>
</comment>
<evidence type="ECO:0000313" key="2">
    <source>
        <dbReference type="Proteomes" id="UP001151760"/>
    </source>
</evidence>
<proteinExistence type="predicted"/>
<dbReference type="EMBL" id="BQNB010011213">
    <property type="protein sequence ID" value="GJS87618.1"/>
    <property type="molecule type" value="Genomic_DNA"/>
</dbReference>
<name>A0ABQ4ZFC3_9ASTR</name>
<sequence>MYYNLCLELLGGLVGLVNLQAIESATDFNEYEQQTVYEQQHSTSYCDLLLCLLFHYLLLGKFDGSVSYVACGIGLRDLVATGGFTQLALFGGGMYFELLVYIPEASTLGFSKAVDPLLFLPLSSVFSLAFSRKPIRLFWDSRTVGIILMGFSFSPEAFSGRTAHPPGCSTFTSDWKLQLQLSRVAPFSFVSMELHLIVEVSSSIFALFGSLHCLATCSLQLQFDLGDTCFSEESTKKHMSFAILSAMKHSLSFERFVITLCRRLVFARRCLFFVTRACYPQDIVIVTFQFYQGLTLQTPLLSSPGLETCIPAWIFIVFTCSGPM</sequence>
<organism evidence="1 2">
    <name type="scientific">Tanacetum coccineum</name>
    <dbReference type="NCBI Taxonomy" id="301880"/>
    <lineage>
        <taxon>Eukaryota</taxon>
        <taxon>Viridiplantae</taxon>
        <taxon>Streptophyta</taxon>
        <taxon>Embryophyta</taxon>
        <taxon>Tracheophyta</taxon>
        <taxon>Spermatophyta</taxon>
        <taxon>Magnoliopsida</taxon>
        <taxon>eudicotyledons</taxon>
        <taxon>Gunneridae</taxon>
        <taxon>Pentapetalae</taxon>
        <taxon>asterids</taxon>
        <taxon>campanulids</taxon>
        <taxon>Asterales</taxon>
        <taxon>Asteraceae</taxon>
        <taxon>Asteroideae</taxon>
        <taxon>Anthemideae</taxon>
        <taxon>Anthemidinae</taxon>
        <taxon>Tanacetum</taxon>
    </lineage>
</organism>
<gene>
    <name evidence="1" type="ORF">Tco_0770254</name>
</gene>
<keyword evidence="2" id="KW-1185">Reference proteome</keyword>